<evidence type="ECO:0000313" key="2">
    <source>
        <dbReference type="Proteomes" id="UP000192578"/>
    </source>
</evidence>
<name>A0A1W0X7K3_HYPEX</name>
<proteinExistence type="predicted"/>
<accession>A0A1W0X7K3</accession>
<dbReference type="AlphaFoldDB" id="A0A1W0X7K3"/>
<keyword evidence="2" id="KW-1185">Reference proteome</keyword>
<dbReference type="EMBL" id="MTYJ01000012">
    <property type="protein sequence ID" value="OQV23388.1"/>
    <property type="molecule type" value="Genomic_DNA"/>
</dbReference>
<sequence length="147" mass="16877">MVNSIINFSVVVSRDAVRTALLTYEATKWQYIHGVNDSTLIAPESYELDWVLLRRPGSMDIHLDLFRDYFSHIKQHQRSFLSVDWSGSLPERPSLCASAPASHGTFRLGDPRIVDCRAYFRIFCVILVTVAYTETGFRYAPYLSFFS</sequence>
<gene>
    <name evidence="1" type="ORF">BV898_02834</name>
</gene>
<comment type="caution">
    <text evidence="1">The sequence shown here is derived from an EMBL/GenBank/DDBJ whole genome shotgun (WGS) entry which is preliminary data.</text>
</comment>
<organism evidence="1 2">
    <name type="scientific">Hypsibius exemplaris</name>
    <name type="common">Freshwater tardigrade</name>
    <dbReference type="NCBI Taxonomy" id="2072580"/>
    <lineage>
        <taxon>Eukaryota</taxon>
        <taxon>Metazoa</taxon>
        <taxon>Ecdysozoa</taxon>
        <taxon>Tardigrada</taxon>
        <taxon>Eutardigrada</taxon>
        <taxon>Parachela</taxon>
        <taxon>Hypsibioidea</taxon>
        <taxon>Hypsibiidae</taxon>
        <taxon>Hypsibius</taxon>
    </lineage>
</organism>
<dbReference type="Proteomes" id="UP000192578">
    <property type="component" value="Unassembled WGS sequence"/>
</dbReference>
<reference evidence="2" key="1">
    <citation type="submission" date="2017-01" db="EMBL/GenBank/DDBJ databases">
        <title>Comparative genomics of anhydrobiosis in the tardigrade Hypsibius dujardini.</title>
        <authorList>
            <person name="Yoshida Y."/>
            <person name="Koutsovoulos G."/>
            <person name="Laetsch D."/>
            <person name="Stevens L."/>
            <person name="Kumar S."/>
            <person name="Horikawa D."/>
            <person name="Ishino K."/>
            <person name="Komine S."/>
            <person name="Tomita M."/>
            <person name="Blaxter M."/>
            <person name="Arakawa K."/>
        </authorList>
    </citation>
    <scope>NUCLEOTIDE SEQUENCE [LARGE SCALE GENOMIC DNA]</scope>
    <source>
        <strain evidence="2">Z151</strain>
    </source>
</reference>
<evidence type="ECO:0000313" key="1">
    <source>
        <dbReference type="EMBL" id="OQV23388.1"/>
    </source>
</evidence>
<protein>
    <submittedName>
        <fullName evidence="1">Uncharacterized protein</fullName>
    </submittedName>
</protein>